<sequence>MSGQKGSDVYSADQVGDDLLVLSTLLVRGADKKTIQDSLRKVLAAGSVDDPFVLTFMTRAIRGGKGERKLFYQMWEIIMELRPRLAIFLLDLIPHYGGWFDLFEMAPSWPSRRPLYDLVERQLIADEKAVLAGTKASLLCKWLPREGKPLAGELADYLGYKTQSRVGRLASYRKRVASVNRYLKTTEIAMCAGKWAEIKPEVVPARCIQQHKKAFLNEIISRKGSTKGSLRHPTDADRMACREHFQNYFRASAKGEIVAKGADTLYPHEIVEQLRVAHVYGGKPISLDEEHSLIGSWNAFVTRTKEGGGLGRSIPMCDFSGSMNGLPLQVSLALGLLISEVTTDAFKGRMLTFDSTPKWIQFSEADGIVGRIKAVNASGYGQGLSTDFQAAMDMVLATLKRKRVAPGQEPENLIVLTDMAWDQACGSSQNSKYTGASYRHVVKTAPWQTHIQMIREAFKRAGEDMFGEGNGWTPPRIVIWNLSPNCQDMHAKADEEGVMMLSGWSPSNFKVLMAKGPEVQTPLGALRAQLDDSMYDLVRERIAEYNLMHKLTT</sequence>
<dbReference type="Gene3D" id="3.40.50.410">
    <property type="entry name" value="von Willebrand factor, type A domain"/>
    <property type="match status" value="1"/>
</dbReference>
<dbReference type="Pfam" id="PF25043">
    <property type="entry name" value="DUF7788"/>
    <property type="match status" value="1"/>
</dbReference>
<dbReference type="InterPro" id="IPR056690">
    <property type="entry name" value="DUF7788"/>
</dbReference>
<dbReference type="PANTHER" id="PTHR31373:SF27">
    <property type="entry name" value="TROVE DOMAIN-CONTAINING PROTEIN"/>
    <property type="match status" value="1"/>
</dbReference>
<dbReference type="PANTHER" id="PTHR31373">
    <property type="entry name" value="OS06G0652100 PROTEIN"/>
    <property type="match status" value="1"/>
</dbReference>
<dbReference type="AlphaFoldDB" id="A0A6C0IAI0"/>
<reference evidence="2" key="1">
    <citation type="journal article" date="2020" name="Nature">
        <title>Giant virus diversity and host interactions through global metagenomics.</title>
        <authorList>
            <person name="Schulz F."/>
            <person name="Roux S."/>
            <person name="Paez-Espino D."/>
            <person name="Jungbluth S."/>
            <person name="Walsh D.A."/>
            <person name="Denef V.J."/>
            <person name="McMahon K.D."/>
            <person name="Konstantinidis K.T."/>
            <person name="Eloe-Fadrosh E.A."/>
            <person name="Kyrpides N.C."/>
            <person name="Woyke T."/>
        </authorList>
    </citation>
    <scope>NUCLEOTIDE SEQUENCE</scope>
    <source>
        <strain evidence="2">GVMAG-M-3300023184-62</strain>
    </source>
</reference>
<evidence type="ECO:0000259" key="1">
    <source>
        <dbReference type="Pfam" id="PF25043"/>
    </source>
</evidence>
<name>A0A6C0IAI0_9ZZZZ</name>
<proteinExistence type="predicted"/>
<evidence type="ECO:0000313" key="2">
    <source>
        <dbReference type="EMBL" id="QHT89964.1"/>
    </source>
</evidence>
<dbReference type="InterPro" id="IPR036465">
    <property type="entry name" value="vWFA_dom_sf"/>
</dbReference>
<feature type="domain" description="DUF7788" evidence="1">
    <location>
        <begin position="313"/>
        <end position="518"/>
    </location>
</feature>
<dbReference type="InterPro" id="IPR011205">
    <property type="entry name" value="UCP015417_vWA"/>
</dbReference>
<dbReference type="EMBL" id="MN740152">
    <property type="protein sequence ID" value="QHT89964.1"/>
    <property type="molecule type" value="Genomic_DNA"/>
</dbReference>
<protein>
    <recommendedName>
        <fullName evidence="1">DUF7788 domain-containing protein</fullName>
    </recommendedName>
</protein>
<organism evidence="2">
    <name type="scientific">viral metagenome</name>
    <dbReference type="NCBI Taxonomy" id="1070528"/>
    <lineage>
        <taxon>unclassified sequences</taxon>
        <taxon>metagenomes</taxon>
        <taxon>organismal metagenomes</taxon>
    </lineage>
</organism>
<accession>A0A6C0IAI0</accession>